<feature type="transmembrane region" description="Helical" evidence="1">
    <location>
        <begin position="167"/>
        <end position="191"/>
    </location>
</feature>
<protein>
    <recommendedName>
        <fullName evidence="2">DUF7847 domain-containing protein</fullName>
    </recommendedName>
</protein>
<proteinExistence type="predicted"/>
<evidence type="ECO:0000313" key="3">
    <source>
        <dbReference type="EMBL" id="MXP32112.1"/>
    </source>
</evidence>
<accession>A0A845AMT4</accession>
<feature type="transmembrane region" description="Helical" evidence="1">
    <location>
        <begin position="105"/>
        <end position="128"/>
    </location>
</feature>
<feature type="domain" description="DUF7847" evidence="2">
    <location>
        <begin position="116"/>
        <end position="225"/>
    </location>
</feature>
<dbReference type="AlphaFoldDB" id="A0A845AMT4"/>
<gene>
    <name evidence="3" type="ORF">GRI94_09795</name>
</gene>
<reference evidence="3 4" key="1">
    <citation type="submission" date="2019-12" db="EMBL/GenBank/DDBJ databases">
        <title>Genomic-based taxomic classification of the family Erythrobacteraceae.</title>
        <authorList>
            <person name="Xu L."/>
        </authorList>
    </citation>
    <scope>NUCLEOTIDE SEQUENCE [LARGE SCALE GENOMIC DNA]</scope>
    <source>
        <strain evidence="3 4">JCM 16677</strain>
    </source>
</reference>
<evidence type="ECO:0000259" key="2">
    <source>
        <dbReference type="Pfam" id="PF25231"/>
    </source>
</evidence>
<dbReference type="EMBL" id="WTYE01000001">
    <property type="protein sequence ID" value="MXP32112.1"/>
    <property type="molecule type" value="Genomic_DNA"/>
</dbReference>
<keyword evidence="1" id="KW-0812">Transmembrane</keyword>
<dbReference type="Proteomes" id="UP000446786">
    <property type="component" value="Unassembled WGS sequence"/>
</dbReference>
<organism evidence="3 4">
    <name type="scientific">Parerythrobacter jejuensis</name>
    <dbReference type="NCBI Taxonomy" id="795812"/>
    <lineage>
        <taxon>Bacteria</taxon>
        <taxon>Pseudomonadati</taxon>
        <taxon>Pseudomonadota</taxon>
        <taxon>Alphaproteobacteria</taxon>
        <taxon>Sphingomonadales</taxon>
        <taxon>Erythrobacteraceae</taxon>
        <taxon>Parerythrobacter</taxon>
    </lineage>
</organism>
<dbReference type="InterPro" id="IPR057169">
    <property type="entry name" value="DUF7847"/>
</dbReference>
<comment type="caution">
    <text evidence="3">The sequence shown here is derived from an EMBL/GenBank/DDBJ whole genome shotgun (WGS) entry which is preliminary data.</text>
</comment>
<evidence type="ECO:0000256" key="1">
    <source>
        <dbReference type="SAM" id="Phobius"/>
    </source>
</evidence>
<name>A0A845AMT4_9SPHN</name>
<keyword evidence="4" id="KW-1185">Reference proteome</keyword>
<sequence length="240" mass="25689">MKRRDADFSGFLGETFAILRDAAPWVAGYVLALTVLNSIPALAFGVTQSEYAVSWGFRIDSNIINHGVIAVLAMLAIGIVVFVLQYLFFAHILAHRGFSNGRNRFLGFLGFSILSGLGIALGFLLLVIPGIILLVRWIAASAFIVGTDTKIMDAFGRSWDLTRGKGWPIFFAAVVLGISITVVFGVIAIPATALLGSTSAGATVVEVLGQNLYSAIFVAFSTGVFYLLNDNTEAVSEVFE</sequence>
<feature type="transmembrane region" description="Helical" evidence="1">
    <location>
        <begin position="211"/>
        <end position="228"/>
    </location>
</feature>
<feature type="transmembrane region" description="Helical" evidence="1">
    <location>
        <begin position="26"/>
        <end position="47"/>
    </location>
</feature>
<feature type="transmembrane region" description="Helical" evidence="1">
    <location>
        <begin position="134"/>
        <end position="155"/>
    </location>
</feature>
<keyword evidence="1" id="KW-0472">Membrane</keyword>
<dbReference type="RefSeq" id="WP_160779485.1">
    <property type="nucleotide sequence ID" value="NZ_BAAAZF010000001.1"/>
</dbReference>
<feature type="transmembrane region" description="Helical" evidence="1">
    <location>
        <begin position="67"/>
        <end position="93"/>
    </location>
</feature>
<dbReference type="OrthoDB" id="7427213at2"/>
<dbReference type="Pfam" id="PF25231">
    <property type="entry name" value="DUF7847"/>
    <property type="match status" value="1"/>
</dbReference>
<evidence type="ECO:0000313" key="4">
    <source>
        <dbReference type="Proteomes" id="UP000446786"/>
    </source>
</evidence>
<keyword evidence="1" id="KW-1133">Transmembrane helix</keyword>